<dbReference type="PROSITE" id="PS51257">
    <property type="entry name" value="PROKAR_LIPOPROTEIN"/>
    <property type="match status" value="1"/>
</dbReference>
<accession>A0ABS9C034</accession>
<organism evidence="1 2">
    <name type="scientific">Mariniradius sediminis</name>
    <dbReference type="NCBI Taxonomy" id="2909237"/>
    <lineage>
        <taxon>Bacteria</taxon>
        <taxon>Pseudomonadati</taxon>
        <taxon>Bacteroidota</taxon>
        <taxon>Cytophagia</taxon>
        <taxon>Cytophagales</taxon>
        <taxon>Cyclobacteriaceae</taxon>
        <taxon>Mariniradius</taxon>
    </lineage>
</organism>
<evidence type="ECO:0000313" key="2">
    <source>
        <dbReference type="Proteomes" id="UP001201449"/>
    </source>
</evidence>
<reference evidence="1 2" key="1">
    <citation type="submission" date="2022-01" db="EMBL/GenBank/DDBJ databases">
        <title>Mariniradius saccharolyticus sp. nov., isolated from sediment of a river.</title>
        <authorList>
            <person name="Liu H."/>
        </authorList>
    </citation>
    <scope>NUCLEOTIDE SEQUENCE [LARGE SCALE GENOMIC DNA]</scope>
    <source>
        <strain evidence="1 2">RY-2</strain>
    </source>
</reference>
<protein>
    <submittedName>
        <fullName evidence="1">DUF4249 domain-containing protein</fullName>
    </submittedName>
</protein>
<dbReference type="Pfam" id="PF14054">
    <property type="entry name" value="DUF4249"/>
    <property type="match status" value="1"/>
</dbReference>
<dbReference type="Proteomes" id="UP001201449">
    <property type="component" value="Unassembled WGS sequence"/>
</dbReference>
<evidence type="ECO:0000313" key="1">
    <source>
        <dbReference type="EMBL" id="MCF1752483.1"/>
    </source>
</evidence>
<dbReference type="RefSeq" id="WP_234862370.1">
    <property type="nucleotide sequence ID" value="NZ_JAKEVZ010000012.1"/>
</dbReference>
<dbReference type="InterPro" id="IPR025345">
    <property type="entry name" value="DUF4249"/>
</dbReference>
<proteinExistence type="predicted"/>
<dbReference type="EMBL" id="JAKEVZ010000012">
    <property type="protein sequence ID" value="MCF1752483.1"/>
    <property type="molecule type" value="Genomic_DNA"/>
</dbReference>
<comment type="caution">
    <text evidence="1">The sequence shown here is derived from an EMBL/GenBank/DDBJ whole genome shotgun (WGS) entry which is preliminary data.</text>
</comment>
<gene>
    <name evidence="1" type="ORF">L0U89_15595</name>
</gene>
<sequence length="382" mass="43286">MGRKPAFLFDFLVLIAIATACRDPFEPEVTDADLGILVVEGFIETNGEESNITLSRTTPIGQAAASRPETGASVRLLSETGDMWLFSETAAGEYKLSETLDNLKLYELGISLRDGSKFKSKPMKPIVSPEIEEVGFLRDEFGVEIFLSTQGNEEAEYFLWEYKEHWIFFPGVISFLKFENGKVSTRGEHERIDRCWTSNIFPKIILQDAARFENNTILQRELVRIPNMSEKLSRRYSIEITQRALDREAYDFWEILRKNSDDIGGIFSPLPSIIKSNIIPVEGTSREAIGHIGIGKSSSKRIYINNADVAPWRVFIPEYELCIIFPDTIPPSQAPLLFNNNTWVPAREIWDGPALLGYHAATRQCTDCTLRGTNKAPDFWEN</sequence>
<name>A0ABS9C034_9BACT</name>
<keyword evidence="2" id="KW-1185">Reference proteome</keyword>